<proteinExistence type="predicted"/>
<protein>
    <submittedName>
        <fullName evidence="3">Polyprotein</fullName>
    </submittedName>
</protein>
<dbReference type="Proteomes" id="UP000054928">
    <property type="component" value="Unassembled WGS sequence"/>
</dbReference>
<evidence type="ECO:0000313" key="3">
    <source>
        <dbReference type="EMBL" id="CEG43398.1"/>
    </source>
</evidence>
<feature type="region of interest" description="Disordered" evidence="1">
    <location>
        <begin position="1"/>
        <end position="25"/>
    </location>
</feature>
<dbReference type="OrthoDB" id="110542at2759"/>
<dbReference type="InterPro" id="IPR054722">
    <property type="entry name" value="PolX-like_BBD"/>
</dbReference>
<name>A0A0P1APD7_PLAHL</name>
<organism evidence="3 4">
    <name type="scientific">Plasmopara halstedii</name>
    <name type="common">Downy mildew of sunflower</name>
    <dbReference type="NCBI Taxonomy" id="4781"/>
    <lineage>
        <taxon>Eukaryota</taxon>
        <taxon>Sar</taxon>
        <taxon>Stramenopiles</taxon>
        <taxon>Oomycota</taxon>
        <taxon>Peronosporomycetes</taxon>
        <taxon>Peronosporales</taxon>
        <taxon>Peronosporaceae</taxon>
        <taxon>Plasmopara</taxon>
    </lineage>
</organism>
<keyword evidence="4" id="KW-1185">Reference proteome</keyword>
<dbReference type="AlphaFoldDB" id="A0A0P1APD7"/>
<evidence type="ECO:0000313" key="4">
    <source>
        <dbReference type="Proteomes" id="UP000054928"/>
    </source>
</evidence>
<dbReference type="Pfam" id="PF22936">
    <property type="entry name" value="Pol_BBD"/>
    <property type="match status" value="1"/>
</dbReference>
<dbReference type="STRING" id="4781.A0A0P1APD7"/>
<feature type="domain" description="Retrovirus-related Pol polyprotein from transposon TNT 1-94-like beta-barrel" evidence="2">
    <location>
        <begin position="7"/>
        <end position="87"/>
    </location>
</feature>
<dbReference type="GeneID" id="36408650"/>
<dbReference type="EMBL" id="CCYD01000666">
    <property type="protein sequence ID" value="CEG43398.1"/>
    <property type="molecule type" value="Genomic_DNA"/>
</dbReference>
<sequence length="117" mass="13048">MDKKSDWLLDSGASSHMSPEQKDFHTHRELKEIIGVTIADSKSPHALGMGDINMRCPQGRIMKLVDALYILGLDRRLLSVAKLTQKGLTVSFGMKECTISRGEELIATVYKQIMCIV</sequence>
<evidence type="ECO:0000259" key="2">
    <source>
        <dbReference type="Pfam" id="PF22936"/>
    </source>
</evidence>
<accession>A0A0P1APD7</accession>
<evidence type="ECO:0000256" key="1">
    <source>
        <dbReference type="SAM" id="MobiDB-lite"/>
    </source>
</evidence>
<reference evidence="4" key="1">
    <citation type="submission" date="2014-09" db="EMBL/GenBank/DDBJ databases">
        <authorList>
            <person name="Sharma Rahul"/>
            <person name="Thines Marco"/>
        </authorList>
    </citation>
    <scope>NUCLEOTIDE SEQUENCE [LARGE SCALE GENOMIC DNA]</scope>
</reference>
<dbReference type="RefSeq" id="XP_024579767.1">
    <property type="nucleotide sequence ID" value="XM_024729385.1"/>
</dbReference>